<keyword evidence="3" id="KW-1185">Reference proteome</keyword>
<evidence type="ECO:0000313" key="3">
    <source>
        <dbReference type="Proteomes" id="UP000266841"/>
    </source>
</evidence>
<evidence type="ECO:0000313" key="2">
    <source>
        <dbReference type="EMBL" id="EJK53359.1"/>
    </source>
</evidence>
<feature type="region of interest" description="Disordered" evidence="1">
    <location>
        <begin position="1"/>
        <end position="103"/>
    </location>
</feature>
<feature type="compositionally biased region" description="Gly residues" evidence="1">
    <location>
        <begin position="94"/>
        <end position="103"/>
    </location>
</feature>
<dbReference type="EMBL" id="AGNL01037931">
    <property type="protein sequence ID" value="EJK53359.1"/>
    <property type="molecule type" value="Genomic_DNA"/>
</dbReference>
<organism evidence="2 3">
    <name type="scientific">Thalassiosira oceanica</name>
    <name type="common">Marine diatom</name>
    <dbReference type="NCBI Taxonomy" id="159749"/>
    <lineage>
        <taxon>Eukaryota</taxon>
        <taxon>Sar</taxon>
        <taxon>Stramenopiles</taxon>
        <taxon>Ochrophyta</taxon>
        <taxon>Bacillariophyta</taxon>
        <taxon>Coscinodiscophyceae</taxon>
        <taxon>Thalassiosirophycidae</taxon>
        <taxon>Thalassiosirales</taxon>
        <taxon>Thalassiosiraceae</taxon>
        <taxon>Thalassiosira</taxon>
    </lineage>
</organism>
<proteinExistence type="predicted"/>
<name>K0RM39_THAOC</name>
<comment type="caution">
    <text evidence="2">The sequence shown here is derived from an EMBL/GenBank/DDBJ whole genome shotgun (WGS) entry which is preliminary data.</text>
</comment>
<accession>K0RM39</accession>
<feature type="compositionally biased region" description="Basic and acidic residues" evidence="1">
    <location>
        <begin position="84"/>
        <end position="93"/>
    </location>
</feature>
<protein>
    <submittedName>
        <fullName evidence="2">Uncharacterized protein</fullName>
    </submittedName>
</protein>
<reference evidence="2 3" key="1">
    <citation type="journal article" date="2012" name="Genome Biol.">
        <title>Genome and low-iron response of an oceanic diatom adapted to chronic iron limitation.</title>
        <authorList>
            <person name="Lommer M."/>
            <person name="Specht M."/>
            <person name="Roy A.S."/>
            <person name="Kraemer L."/>
            <person name="Andreson R."/>
            <person name="Gutowska M.A."/>
            <person name="Wolf J."/>
            <person name="Bergner S.V."/>
            <person name="Schilhabel M.B."/>
            <person name="Klostermeier U.C."/>
            <person name="Beiko R.G."/>
            <person name="Rosenstiel P."/>
            <person name="Hippler M."/>
            <person name="Laroche J."/>
        </authorList>
    </citation>
    <scope>NUCLEOTIDE SEQUENCE [LARGE SCALE GENOMIC DNA]</scope>
    <source>
        <strain evidence="2 3">CCMP1005</strain>
    </source>
</reference>
<feature type="compositionally biased region" description="Low complexity" evidence="1">
    <location>
        <begin position="10"/>
        <end position="29"/>
    </location>
</feature>
<feature type="non-terminal residue" evidence="2">
    <location>
        <position position="103"/>
    </location>
</feature>
<gene>
    <name evidence="2" type="ORF">THAOC_27224</name>
</gene>
<dbReference type="AlphaFoldDB" id="K0RM39"/>
<dbReference type="Proteomes" id="UP000266841">
    <property type="component" value="Unassembled WGS sequence"/>
</dbReference>
<evidence type="ECO:0000256" key="1">
    <source>
        <dbReference type="SAM" id="MobiDB-lite"/>
    </source>
</evidence>
<sequence length="103" mass="10286">MPGRGRPRRPSSSAASTRRRSGASPGRSGRPPPGGRDGPAPGLDRVAAPLHDGPLEGVSAELAADGRPAVRTGREGVSDGEGLAADHDAERPGGRTGGPRGPK</sequence>